<protein>
    <submittedName>
        <fullName evidence="1">ROK family protein</fullName>
    </submittedName>
</protein>
<dbReference type="AlphaFoldDB" id="A0A6L9UFF7"/>
<organism evidence="1 2">
    <name type="scientific">Rhizobium lusitanum</name>
    <dbReference type="NCBI Taxonomy" id="293958"/>
    <lineage>
        <taxon>Bacteria</taxon>
        <taxon>Pseudomonadati</taxon>
        <taxon>Pseudomonadota</taxon>
        <taxon>Alphaproteobacteria</taxon>
        <taxon>Hyphomicrobiales</taxon>
        <taxon>Rhizobiaceae</taxon>
        <taxon>Rhizobium/Agrobacterium group</taxon>
        <taxon>Rhizobium</taxon>
    </lineage>
</organism>
<proteinExistence type="predicted"/>
<dbReference type="Pfam" id="PF00480">
    <property type="entry name" value="ROK"/>
    <property type="match status" value="1"/>
</dbReference>
<gene>
    <name evidence="1" type="ORF">GR212_24515</name>
</gene>
<dbReference type="Proteomes" id="UP000483035">
    <property type="component" value="Unassembled WGS sequence"/>
</dbReference>
<accession>A0A6L9UFF7</accession>
<name>A0A6L9UFF7_9HYPH</name>
<dbReference type="InterPro" id="IPR043129">
    <property type="entry name" value="ATPase_NBD"/>
</dbReference>
<evidence type="ECO:0000313" key="1">
    <source>
        <dbReference type="EMBL" id="NEI72730.1"/>
    </source>
</evidence>
<dbReference type="RefSeq" id="WP_163990421.1">
    <property type="nucleotide sequence ID" value="NZ_WUEY01000013.1"/>
</dbReference>
<sequence length="239" mass="25756">MNTRPKTPKQPTSKASKDLVVLAIDLGGSHVKVRLSSGSDRRAAVSGVAMSAQQMVETVKKLAGDWQYDVIGMGYPGPVAGNKPALEPHNLGPGWKDFDFSAAFGKPVRLVNDAVMQAIGSYNGGNMLFLGLGTGLGSAMIVNHVCLPMELAHLPYKKNETFEDFVGERGLDKYGKKKWRKSVEKVVGRLQAALLPHETVIGGGNLEKLETLPQGCRAGDNENAFLGGFRLWTDESLSF</sequence>
<reference evidence="1 2" key="1">
    <citation type="submission" date="2019-12" db="EMBL/GenBank/DDBJ databases">
        <title>Rhizobium genotypes associated with high levels of biological nitrogen fixation by grain legumes in a temperate-maritime cropping system.</title>
        <authorList>
            <person name="Maluk M."/>
            <person name="Francesc Ferrando Molina F."/>
            <person name="Lopez Del Egido L."/>
            <person name="Lafos M."/>
            <person name="Langarica-Fuentes A."/>
            <person name="Gebre Yohannes G."/>
            <person name="Young M.W."/>
            <person name="Martin P."/>
            <person name="Gantlett R."/>
            <person name="Kenicer G."/>
            <person name="Hawes C."/>
            <person name="Begg G.S."/>
            <person name="Quilliam R.S."/>
            <person name="Squire G.R."/>
            <person name="Poole P.S."/>
            <person name="Young P.W."/>
            <person name="Iannetta P.M."/>
            <person name="James E.K."/>
        </authorList>
    </citation>
    <scope>NUCLEOTIDE SEQUENCE [LARGE SCALE GENOMIC DNA]</scope>
    <source>
        <strain evidence="1 2">JHI1118</strain>
    </source>
</reference>
<evidence type="ECO:0000313" key="2">
    <source>
        <dbReference type="Proteomes" id="UP000483035"/>
    </source>
</evidence>
<dbReference type="InterPro" id="IPR000600">
    <property type="entry name" value="ROK"/>
</dbReference>
<dbReference type="Gene3D" id="3.30.420.40">
    <property type="match status" value="2"/>
</dbReference>
<dbReference type="EMBL" id="WUEY01000013">
    <property type="protein sequence ID" value="NEI72730.1"/>
    <property type="molecule type" value="Genomic_DNA"/>
</dbReference>
<dbReference type="SUPFAM" id="SSF53067">
    <property type="entry name" value="Actin-like ATPase domain"/>
    <property type="match status" value="1"/>
</dbReference>
<comment type="caution">
    <text evidence="1">The sequence shown here is derived from an EMBL/GenBank/DDBJ whole genome shotgun (WGS) entry which is preliminary data.</text>
</comment>